<organism evidence="1 2">
    <name type="scientific">Pseudomonas fluorescens</name>
    <dbReference type="NCBI Taxonomy" id="294"/>
    <lineage>
        <taxon>Bacteria</taxon>
        <taxon>Pseudomonadati</taxon>
        <taxon>Pseudomonadota</taxon>
        <taxon>Gammaproteobacteria</taxon>
        <taxon>Pseudomonadales</taxon>
        <taxon>Pseudomonadaceae</taxon>
        <taxon>Pseudomonas</taxon>
    </lineage>
</organism>
<accession>A0A5E7AS30</accession>
<evidence type="ECO:0000313" key="1">
    <source>
        <dbReference type="EMBL" id="VVN82168.1"/>
    </source>
</evidence>
<name>A0A5E7AS30_PSEFL</name>
<dbReference type="EMBL" id="CABVHQ010000008">
    <property type="protein sequence ID" value="VVN82168.1"/>
    <property type="molecule type" value="Genomic_DNA"/>
</dbReference>
<gene>
    <name evidence="1" type="ORF">PS691_01175</name>
</gene>
<protein>
    <submittedName>
        <fullName evidence="1">Uncharacterized protein</fullName>
    </submittedName>
</protein>
<proteinExistence type="predicted"/>
<dbReference type="Proteomes" id="UP000337909">
    <property type="component" value="Unassembled WGS sequence"/>
</dbReference>
<sequence>MKTIIMLSVVASLTAMIGVVLRLDEVWFESQRKAANECQVNQYTCFKPAVSFASLH</sequence>
<evidence type="ECO:0000313" key="2">
    <source>
        <dbReference type="Proteomes" id="UP000337909"/>
    </source>
</evidence>
<dbReference type="RefSeq" id="WP_191624221.1">
    <property type="nucleotide sequence ID" value="NZ_CABVHQ010000008.1"/>
</dbReference>
<dbReference type="AlphaFoldDB" id="A0A5E7AS30"/>
<reference evidence="1 2" key="1">
    <citation type="submission" date="2019-09" db="EMBL/GenBank/DDBJ databases">
        <authorList>
            <person name="Chandra G."/>
            <person name="Truman W A."/>
        </authorList>
    </citation>
    <scope>NUCLEOTIDE SEQUENCE [LARGE SCALE GENOMIC DNA]</scope>
    <source>
        <strain evidence="1">PS691</strain>
    </source>
</reference>